<dbReference type="InterPro" id="IPR000801">
    <property type="entry name" value="Esterase-like"/>
</dbReference>
<proteinExistence type="predicted"/>
<dbReference type="InterPro" id="IPR050583">
    <property type="entry name" value="Mycobacterial_A85_antigen"/>
</dbReference>
<organism evidence="2 3">
    <name type="scientific">Corynebacterium variabile</name>
    <dbReference type="NCBI Taxonomy" id="1727"/>
    <lineage>
        <taxon>Bacteria</taxon>
        <taxon>Bacillati</taxon>
        <taxon>Actinomycetota</taxon>
        <taxon>Actinomycetes</taxon>
        <taxon>Mycobacteriales</taxon>
        <taxon>Corynebacteriaceae</taxon>
        <taxon>Corynebacterium</taxon>
    </lineage>
</organism>
<dbReference type="PANTHER" id="PTHR48098">
    <property type="entry name" value="ENTEROCHELIN ESTERASE-RELATED"/>
    <property type="match status" value="1"/>
</dbReference>
<dbReference type="SUPFAM" id="SSF53474">
    <property type="entry name" value="alpha/beta-Hydrolases"/>
    <property type="match status" value="1"/>
</dbReference>
<feature type="chain" id="PRO_5007036660" evidence="1">
    <location>
        <begin position="32"/>
        <end position="459"/>
    </location>
</feature>
<dbReference type="GO" id="GO:0016747">
    <property type="term" value="F:acyltransferase activity, transferring groups other than amino-acyl groups"/>
    <property type="evidence" value="ECO:0007669"/>
    <property type="project" value="TreeGrafter"/>
</dbReference>
<feature type="signal peptide" evidence="1">
    <location>
        <begin position="1"/>
        <end position="31"/>
    </location>
</feature>
<keyword evidence="1" id="KW-0732">Signal</keyword>
<sequence length="459" mass="48666">MSTHAARRVAPRSVRVAAAALVATLPLTAVAVNYGGTTPVASADEAAVAPAEVNPAFATQADAEANSYVPEDEAGWRQWVYRQADETNEDGTPKPDGGKAGERYGRMEELAVTSPSMGNRQIPVVTIRAKDNPKDAPTVYLLNGADGGTGRANWLQQTSALEFYGNEIGNVNVVIPMAGAFSYYTDWEQSHPTLDKDGNDVGGKQMWETFLTKELPQAMEGSNGHFGSSSDKRAIIGMSMSASSVLVYGEQNPGFYNAIASYSGCPATTGVAEIGVDQVVQRGNATYEQMWGARGGATALRNDAQVNVGKLKDQQNIYISAGTGLMGEHDVPSGDRLRGNPVGSITPAVEGGVIEGATNVCTHTFKAAAEKAGVNHIEYNFRNTGTHQWGYWQDDMFGSWPTIARGLGFDETQAVATRDKAAATYLDNNQGIGNAGSLPLLTDAFQQAQEEQAAANGEQ</sequence>
<name>A0A0X2NQV7_9CORY</name>
<dbReference type="Pfam" id="PF00756">
    <property type="entry name" value="Esterase"/>
    <property type="match status" value="1"/>
</dbReference>
<dbReference type="AlphaFoldDB" id="A0A0X2NQV7"/>
<dbReference type="PANTHER" id="PTHR48098:SF1">
    <property type="entry name" value="DIACYLGLYCEROL ACYLTRANSFERASE_MYCOLYLTRANSFERASE AG85A"/>
    <property type="match status" value="1"/>
</dbReference>
<keyword evidence="3" id="KW-1185">Reference proteome</keyword>
<evidence type="ECO:0000313" key="3">
    <source>
        <dbReference type="Proteomes" id="UP000182498"/>
    </source>
</evidence>
<dbReference type="Proteomes" id="UP000182498">
    <property type="component" value="Unassembled WGS sequence"/>
</dbReference>
<evidence type="ECO:0000313" key="2">
    <source>
        <dbReference type="EMBL" id="CUU67140.1"/>
    </source>
</evidence>
<protein>
    <submittedName>
        <fullName evidence="2">Predicted esterase</fullName>
    </submittedName>
</protein>
<gene>
    <name evidence="2" type="ORF">CVAR292_02498</name>
</gene>
<accession>A0A0X2NQV7</accession>
<dbReference type="RefSeq" id="WP_073884638.1">
    <property type="nucleotide sequence ID" value="NZ_FAUH01000019.1"/>
</dbReference>
<reference evidence="3" key="1">
    <citation type="submission" date="2015-11" db="EMBL/GenBank/DDBJ databases">
        <authorList>
            <person name="Dugat-Bony E."/>
        </authorList>
    </citation>
    <scope>NUCLEOTIDE SEQUENCE [LARGE SCALE GENOMIC DNA]</scope>
    <source>
        <strain evidence="3">Mu292</strain>
    </source>
</reference>
<dbReference type="OrthoDB" id="4510758at2"/>
<dbReference type="Gene3D" id="3.40.50.1820">
    <property type="entry name" value="alpha/beta hydrolase"/>
    <property type="match status" value="1"/>
</dbReference>
<dbReference type="EMBL" id="FAUH01000019">
    <property type="protein sequence ID" value="CUU67140.1"/>
    <property type="molecule type" value="Genomic_DNA"/>
</dbReference>
<evidence type="ECO:0000256" key="1">
    <source>
        <dbReference type="SAM" id="SignalP"/>
    </source>
</evidence>
<dbReference type="InterPro" id="IPR029058">
    <property type="entry name" value="AB_hydrolase_fold"/>
</dbReference>